<reference evidence="2" key="2">
    <citation type="submission" date="2020-09" db="EMBL/GenBank/DDBJ databases">
        <authorList>
            <person name="Sun Q."/>
            <person name="Zhou Y."/>
        </authorList>
    </citation>
    <scope>NUCLEOTIDE SEQUENCE</scope>
    <source>
        <strain evidence="2">CGMCC 1.15763</strain>
    </source>
</reference>
<evidence type="ECO:0008006" key="4">
    <source>
        <dbReference type="Google" id="ProtNLM"/>
    </source>
</evidence>
<comment type="caution">
    <text evidence="2">The sequence shown here is derived from an EMBL/GenBank/DDBJ whole genome shotgun (WGS) entry which is preliminary data.</text>
</comment>
<reference evidence="2" key="1">
    <citation type="journal article" date="2014" name="Int. J. Syst. Evol. Microbiol.">
        <title>Complete genome sequence of Corynebacterium casei LMG S-19264T (=DSM 44701T), isolated from a smear-ripened cheese.</title>
        <authorList>
            <consortium name="US DOE Joint Genome Institute (JGI-PGF)"/>
            <person name="Walter F."/>
            <person name="Albersmeier A."/>
            <person name="Kalinowski J."/>
            <person name="Ruckert C."/>
        </authorList>
    </citation>
    <scope>NUCLEOTIDE SEQUENCE</scope>
    <source>
        <strain evidence="2">CGMCC 1.15763</strain>
    </source>
</reference>
<proteinExistence type="predicted"/>
<gene>
    <name evidence="2" type="ORF">GCM10011416_06830</name>
</gene>
<name>A0A917MCR3_9FLAO</name>
<evidence type="ECO:0000313" key="3">
    <source>
        <dbReference type="Proteomes" id="UP000633278"/>
    </source>
</evidence>
<keyword evidence="3" id="KW-1185">Reference proteome</keyword>
<dbReference type="Proteomes" id="UP000633278">
    <property type="component" value="Unassembled WGS sequence"/>
</dbReference>
<sequence>MRIMKKLLYVCLAIVLASCTKNQEEEFSAINMDNVVSFAVVNANNEDLLDSSNPNAIDLTTLRVYYLIDGVKTAANTGSDNPNGFYKYRVKQANDSYKYRLRVFLNPTVTNQQPKNTTIIEWNNANNDTLEARYRVYKNSPVSLLEFWENGQSRWKVQDQNTNPTRLITLVK</sequence>
<keyword evidence="1" id="KW-0732">Signal</keyword>
<accession>A0A917MCR3</accession>
<feature type="signal peptide" evidence="1">
    <location>
        <begin position="1"/>
        <end position="22"/>
    </location>
</feature>
<protein>
    <recommendedName>
        <fullName evidence="4">Lipoprotein</fullName>
    </recommendedName>
</protein>
<evidence type="ECO:0000256" key="1">
    <source>
        <dbReference type="SAM" id="SignalP"/>
    </source>
</evidence>
<evidence type="ECO:0000313" key="2">
    <source>
        <dbReference type="EMBL" id="GGG92555.1"/>
    </source>
</evidence>
<dbReference type="EMBL" id="BMJW01000001">
    <property type="protein sequence ID" value="GGG92555.1"/>
    <property type="molecule type" value="Genomic_DNA"/>
</dbReference>
<dbReference type="PROSITE" id="PS51257">
    <property type="entry name" value="PROKAR_LIPOPROTEIN"/>
    <property type="match status" value="1"/>
</dbReference>
<dbReference type="AlphaFoldDB" id="A0A917MCR3"/>
<feature type="chain" id="PRO_5036788257" description="Lipoprotein" evidence="1">
    <location>
        <begin position="23"/>
        <end position="172"/>
    </location>
</feature>
<organism evidence="2 3">
    <name type="scientific">Polaribacter pacificus</name>
    <dbReference type="NCBI Taxonomy" id="1775173"/>
    <lineage>
        <taxon>Bacteria</taxon>
        <taxon>Pseudomonadati</taxon>
        <taxon>Bacteroidota</taxon>
        <taxon>Flavobacteriia</taxon>
        <taxon>Flavobacteriales</taxon>
        <taxon>Flavobacteriaceae</taxon>
    </lineage>
</organism>